<proteinExistence type="predicted"/>
<dbReference type="EMBL" id="MN740329">
    <property type="protein sequence ID" value="QHU00735.1"/>
    <property type="molecule type" value="Genomic_DNA"/>
</dbReference>
<dbReference type="AlphaFoldDB" id="A0A6C0J4W0"/>
<reference evidence="1" key="1">
    <citation type="journal article" date="2020" name="Nature">
        <title>Giant virus diversity and host interactions through global metagenomics.</title>
        <authorList>
            <person name="Schulz F."/>
            <person name="Roux S."/>
            <person name="Paez-Espino D."/>
            <person name="Jungbluth S."/>
            <person name="Walsh D.A."/>
            <person name="Denef V.J."/>
            <person name="McMahon K.D."/>
            <person name="Konstantinidis K.T."/>
            <person name="Eloe-Fadrosh E.A."/>
            <person name="Kyrpides N.C."/>
            <person name="Woyke T."/>
        </authorList>
    </citation>
    <scope>NUCLEOTIDE SEQUENCE</scope>
    <source>
        <strain evidence="1">GVMAG-M-3300025860-20</strain>
    </source>
</reference>
<sequence>MSHPINFNYCLEGVHCKNIRHFETCPRKHLICEKNWSSLGHRDKEYLKKITDKATTKSENRITNCLLSISKLQSRERKKYQYKEDKYELKRIVEYIKLYPNLDYDLIKDNSIYVNKLTKIKPGLDSDCCSECDGTISFTNKKIPPKYISVVRLP</sequence>
<organism evidence="1">
    <name type="scientific">viral metagenome</name>
    <dbReference type="NCBI Taxonomy" id="1070528"/>
    <lineage>
        <taxon>unclassified sequences</taxon>
        <taxon>metagenomes</taxon>
        <taxon>organismal metagenomes</taxon>
    </lineage>
</organism>
<name>A0A6C0J4W0_9ZZZZ</name>
<protein>
    <submittedName>
        <fullName evidence="1">Uncharacterized protein</fullName>
    </submittedName>
</protein>
<accession>A0A6C0J4W0</accession>
<evidence type="ECO:0000313" key="1">
    <source>
        <dbReference type="EMBL" id="QHU00735.1"/>
    </source>
</evidence>